<feature type="non-terminal residue" evidence="1">
    <location>
        <position position="1"/>
    </location>
</feature>
<dbReference type="AlphaFoldDB" id="A0A3P7K7R4"/>
<sequence length="117" mass="13325">VEGKLLIAPCQSEEIKTKFVNFEGGIINKFEIEILNAELEILAHKQETINSINHQQGSDTLWEQTGQQGKELAEQLEHEVDEKRHCKNHQTLEIDHPRLKSPANNINSFPNGLIFPC</sequence>
<name>A0A3P7K7R4_ONCOC</name>
<accession>A0A3P7K7R4</accession>
<organism evidence="1 2">
    <name type="scientific">Onchocerca ochengi</name>
    <name type="common">Filarial nematode worm</name>
    <dbReference type="NCBI Taxonomy" id="42157"/>
    <lineage>
        <taxon>Eukaryota</taxon>
        <taxon>Metazoa</taxon>
        <taxon>Ecdysozoa</taxon>
        <taxon>Nematoda</taxon>
        <taxon>Chromadorea</taxon>
        <taxon>Rhabditida</taxon>
        <taxon>Spirurina</taxon>
        <taxon>Spiruromorpha</taxon>
        <taxon>Filarioidea</taxon>
        <taxon>Onchocercidae</taxon>
        <taxon>Onchocerca</taxon>
    </lineage>
</organism>
<gene>
    <name evidence="1" type="ORF">NOO_LOCUS12723</name>
</gene>
<reference evidence="1 2" key="1">
    <citation type="submission" date="2018-08" db="EMBL/GenBank/DDBJ databases">
        <authorList>
            <person name="Laetsch R D."/>
            <person name="Stevens L."/>
            <person name="Kumar S."/>
            <person name="Blaxter L. M."/>
        </authorList>
    </citation>
    <scope>NUCLEOTIDE SEQUENCE [LARGE SCALE GENOMIC DNA]</scope>
</reference>
<evidence type="ECO:0000313" key="2">
    <source>
        <dbReference type="Proteomes" id="UP000271087"/>
    </source>
</evidence>
<dbReference type="EMBL" id="UYRW01011740">
    <property type="protein sequence ID" value="VDM99854.1"/>
    <property type="molecule type" value="Genomic_DNA"/>
</dbReference>
<evidence type="ECO:0000313" key="1">
    <source>
        <dbReference type="EMBL" id="VDM99854.1"/>
    </source>
</evidence>
<protein>
    <submittedName>
        <fullName evidence="1">Uncharacterized protein</fullName>
    </submittedName>
</protein>
<dbReference type="Proteomes" id="UP000271087">
    <property type="component" value="Unassembled WGS sequence"/>
</dbReference>
<keyword evidence="2" id="KW-1185">Reference proteome</keyword>
<proteinExistence type="predicted"/>